<dbReference type="GeneID" id="31364223"/>
<accession>D3BJL7</accession>
<reference evidence="1 2" key="1">
    <citation type="journal article" date="2011" name="Genome Res.">
        <title>Phylogeny-wide analysis of social amoeba genomes highlights ancient origins for complex intercellular communication.</title>
        <authorList>
            <person name="Heidel A.J."/>
            <person name="Lawal H.M."/>
            <person name="Felder M."/>
            <person name="Schilde C."/>
            <person name="Helps N.R."/>
            <person name="Tunggal B."/>
            <person name="Rivero F."/>
            <person name="John U."/>
            <person name="Schleicher M."/>
            <person name="Eichinger L."/>
            <person name="Platzer M."/>
            <person name="Noegel A.A."/>
            <person name="Schaap P."/>
            <person name="Gloeckner G."/>
        </authorList>
    </citation>
    <scope>NUCLEOTIDE SEQUENCE [LARGE SCALE GENOMIC DNA]</scope>
    <source>
        <strain evidence="2">ATCC 26659 / Pp 5 / PN500</strain>
    </source>
</reference>
<evidence type="ECO:0000313" key="2">
    <source>
        <dbReference type="Proteomes" id="UP000001396"/>
    </source>
</evidence>
<dbReference type="InParanoid" id="D3BJL7"/>
<sequence length="652" mass="71821">MDASFCSSQSIGDPRGCFVLSHDKPVKTTSYNTSIDVVDYVENNQYWYQSPFPQKYMALCFKLSSVKACSKSPSANDFIGLVTELVSNLTMVIESNNLGLEVILDGSGAPLDCLMGLWNPLVSTWIGHPWEAIHSNNETLGYNRFQVVDLPIEPIIPGFLIDLMCLESPPFGKFSGPNASYPVLVWEPSNQATIDSVAQSYIDCQLKHSSQSFAPLRYATNIDPAQMLVYQGTQTSRNSWNVRLDSMSPENSKLLEVSPISQIPENYFGSLVVVTEIEQILFTITFFTNQSSVYYYHLLVSKGEFGDLYQSGTFSLPLGDRGQLLYAKMIGNQQLLTYNENSGYILYSLELNNSSLLLDFKPLVFGVLPNDLGASFLSSTLDFINQKTDSNGTQSLEVIQYYSSSTCSFGATTWSIAISPFLEPLSVQGPTCLLSNQSPDFQDINTMSAINSHNPFSPCLYDGIVTFDSTSKQTISGLYVCIKQDLSFNVTSGPSVLDVGGNPQLSMALYNGQPHVLLIHDQGYCYNTETRNKRPSPRVCESTASTDSNSKVLNYAYGLFSDFLIHIEQSLILSACDNTILHGAYDQGSYPSGTLFNTFDYITGNATIGVITLHQGVSSTFIDYSACGAPNSHNDLVLDSWPLYPSLINIDK</sequence>
<dbReference type="OMA" id="IGCEIHS"/>
<name>D3BJL7_HETP5</name>
<evidence type="ECO:0000313" key="1">
    <source>
        <dbReference type="EMBL" id="EFA78097.1"/>
    </source>
</evidence>
<dbReference type="EMBL" id="ADBJ01000038">
    <property type="protein sequence ID" value="EFA78097.1"/>
    <property type="molecule type" value="Genomic_DNA"/>
</dbReference>
<protein>
    <submittedName>
        <fullName evidence="1">Uncharacterized protein</fullName>
    </submittedName>
</protein>
<keyword evidence="2" id="KW-1185">Reference proteome</keyword>
<proteinExistence type="predicted"/>
<dbReference type="RefSeq" id="XP_020430224.1">
    <property type="nucleotide sequence ID" value="XM_020579549.1"/>
</dbReference>
<comment type="caution">
    <text evidence="1">The sequence shown here is derived from an EMBL/GenBank/DDBJ whole genome shotgun (WGS) entry which is preliminary data.</text>
</comment>
<gene>
    <name evidence="1" type="ORF">PPL_08745</name>
</gene>
<dbReference type="AlphaFoldDB" id="D3BJL7"/>
<organism evidence="1 2">
    <name type="scientific">Heterostelium pallidum (strain ATCC 26659 / Pp 5 / PN500)</name>
    <name type="common">Cellular slime mold</name>
    <name type="synonym">Polysphondylium pallidum</name>
    <dbReference type="NCBI Taxonomy" id="670386"/>
    <lineage>
        <taxon>Eukaryota</taxon>
        <taxon>Amoebozoa</taxon>
        <taxon>Evosea</taxon>
        <taxon>Eumycetozoa</taxon>
        <taxon>Dictyostelia</taxon>
        <taxon>Acytosteliales</taxon>
        <taxon>Acytosteliaceae</taxon>
        <taxon>Heterostelium</taxon>
    </lineage>
</organism>
<dbReference type="Proteomes" id="UP000001396">
    <property type="component" value="Unassembled WGS sequence"/>
</dbReference>